<dbReference type="RefSeq" id="WP_127054406.1">
    <property type="nucleotide sequence ID" value="NZ_PYAU01000001.1"/>
</dbReference>
<dbReference type="Pfam" id="PF00392">
    <property type="entry name" value="GntR"/>
    <property type="match status" value="1"/>
</dbReference>
<evidence type="ECO:0000313" key="9">
    <source>
        <dbReference type="Proteomes" id="UP000268291"/>
    </source>
</evidence>
<accession>A0A2P8GV59</accession>
<proteinExistence type="predicted"/>
<dbReference type="InterPro" id="IPR036390">
    <property type="entry name" value="WH_DNA-bd_sf"/>
</dbReference>
<dbReference type="PANTHER" id="PTHR46577:SF1">
    <property type="entry name" value="HTH-TYPE TRANSCRIPTIONAL REGULATORY PROTEIN GABR"/>
    <property type="match status" value="1"/>
</dbReference>
<evidence type="ECO:0000256" key="3">
    <source>
        <dbReference type="ARBA" id="ARBA00023125"/>
    </source>
</evidence>
<dbReference type="GO" id="GO:0003677">
    <property type="term" value="F:DNA binding"/>
    <property type="evidence" value="ECO:0007669"/>
    <property type="project" value="UniProtKB-KW"/>
</dbReference>
<dbReference type="EMBL" id="PYAU01000001">
    <property type="protein sequence ID" value="PSL37858.1"/>
    <property type="molecule type" value="Genomic_DNA"/>
</dbReference>
<dbReference type="SMART" id="SM00345">
    <property type="entry name" value="HTH_GNTR"/>
    <property type="match status" value="1"/>
</dbReference>
<dbReference type="PANTHER" id="PTHR46577">
    <property type="entry name" value="HTH-TYPE TRANSCRIPTIONAL REGULATORY PROTEIN GABR"/>
    <property type="match status" value="1"/>
</dbReference>
<keyword evidence="1" id="KW-0663">Pyridoxal phosphate</keyword>
<reference evidence="6 8" key="1">
    <citation type="submission" date="2018-03" db="EMBL/GenBank/DDBJ databases">
        <title>Genomic Encyclopedia of Archaeal and Bacterial Type Strains, Phase II (KMG-II): from individual species to whole genera.</title>
        <authorList>
            <person name="Goeker M."/>
        </authorList>
    </citation>
    <scope>NUCLEOTIDE SEQUENCE [LARGE SCALE GENOMIC DNA]</scope>
    <source>
        <strain evidence="6 8">DSM 21548</strain>
    </source>
</reference>
<dbReference type="InterPro" id="IPR036388">
    <property type="entry name" value="WH-like_DNA-bd_sf"/>
</dbReference>
<dbReference type="InterPro" id="IPR000524">
    <property type="entry name" value="Tscrpt_reg_HTH_GntR"/>
</dbReference>
<keyword evidence="2" id="KW-0805">Transcription regulation</keyword>
<evidence type="ECO:0000313" key="7">
    <source>
        <dbReference type="EMBL" id="RUQ87571.1"/>
    </source>
</evidence>
<evidence type="ECO:0000256" key="2">
    <source>
        <dbReference type="ARBA" id="ARBA00023015"/>
    </source>
</evidence>
<dbReference type="Gene3D" id="1.10.10.10">
    <property type="entry name" value="Winged helix-like DNA-binding domain superfamily/Winged helix DNA-binding domain"/>
    <property type="match status" value="1"/>
</dbReference>
<dbReference type="OrthoDB" id="4307011at2"/>
<dbReference type="GO" id="GO:0003700">
    <property type="term" value="F:DNA-binding transcription factor activity"/>
    <property type="evidence" value="ECO:0007669"/>
    <property type="project" value="InterPro"/>
</dbReference>
<reference evidence="7 9" key="2">
    <citation type="submission" date="2018-12" db="EMBL/GenBank/DDBJ databases">
        <authorList>
            <person name="hu s."/>
            <person name="Xu Y."/>
            <person name="Xu B."/>
            <person name="Li F."/>
        </authorList>
    </citation>
    <scope>NUCLEOTIDE SEQUENCE [LARGE SCALE GENOMIC DNA]</scope>
    <source>
        <strain evidence="7 9">KSW2-17</strain>
    </source>
</reference>
<evidence type="ECO:0000256" key="1">
    <source>
        <dbReference type="ARBA" id="ARBA00022898"/>
    </source>
</evidence>
<dbReference type="InterPro" id="IPR051446">
    <property type="entry name" value="HTH_trans_reg/aminotransferase"/>
</dbReference>
<comment type="caution">
    <text evidence="6">The sequence shown here is derived from an EMBL/GenBank/DDBJ whole genome shotgun (WGS) entry which is preliminary data.</text>
</comment>
<dbReference type="Proteomes" id="UP000268291">
    <property type="component" value="Unassembled WGS sequence"/>
</dbReference>
<dbReference type="AlphaFoldDB" id="A0A2P8GV59"/>
<protein>
    <submittedName>
        <fullName evidence="6">DNA-binding transcriptional regulator YhcF (GntR family)</fullName>
    </submittedName>
    <submittedName>
        <fullName evidence="7">GntR family transcriptional regulator</fullName>
    </submittedName>
</protein>
<gene>
    <name evidence="6" type="ORF">CLV49_1465</name>
    <name evidence="7" type="ORF">ELQ93_11875</name>
</gene>
<dbReference type="PROSITE" id="PS50949">
    <property type="entry name" value="HTH_GNTR"/>
    <property type="match status" value="1"/>
</dbReference>
<dbReference type="CDD" id="cd07377">
    <property type="entry name" value="WHTH_GntR"/>
    <property type="match status" value="1"/>
</dbReference>
<organism evidence="6 8">
    <name type="scientific">Labedella gwakjiensis</name>
    <dbReference type="NCBI Taxonomy" id="390269"/>
    <lineage>
        <taxon>Bacteria</taxon>
        <taxon>Bacillati</taxon>
        <taxon>Actinomycetota</taxon>
        <taxon>Actinomycetes</taxon>
        <taxon>Micrococcales</taxon>
        <taxon>Microbacteriaceae</taxon>
        <taxon>Labedella</taxon>
    </lineage>
</organism>
<keyword evidence="9" id="KW-1185">Reference proteome</keyword>
<evidence type="ECO:0000259" key="5">
    <source>
        <dbReference type="PROSITE" id="PS50949"/>
    </source>
</evidence>
<keyword evidence="4" id="KW-0804">Transcription</keyword>
<name>A0A2P8GV59_9MICO</name>
<dbReference type="EMBL" id="RZGY01000001">
    <property type="protein sequence ID" value="RUQ87571.1"/>
    <property type="molecule type" value="Genomic_DNA"/>
</dbReference>
<keyword evidence="3 6" id="KW-0238">DNA-binding</keyword>
<evidence type="ECO:0000313" key="8">
    <source>
        <dbReference type="Proteomes" id="UP000241203"/>
    </source>
</evidence>
<evidence type="ECO:0000313" key="6">
    <source>
        <dbReference type="EMBL" id="PSL37858.1"/>
    </source>
</evidence>
<evidence type="ECO:0000256" key="4">
    <source>
        <dbReference type="ARBA" id="ARBA00023163"/>
    </source>
</evidence>
<feature type="domain" description="HTH gntR-type" evidence="5">
    <location>
        <begin position="10"/>
        <end position="77"/>
    </location>
</feature>
<dbReference type="Proteomes" id="UP000241203">
    <property type="component" value="Unassembled WGS sequence"/>
</dbReference>
<dbReference type="SUPFAM" id="SSF46785">
    <property type="entry name" value="Winged helix' DNA-binding domain"/>
    <property type="match status" value="1"/>
</dbReference>
<sequence length="116" mass="12426">MISIDAADPTPPFEQIRQQMADQIRTGVIVAGTKLPSVRQLAGDLRVANGTVVRAYSELEAEGLLESNRSGTRVRRVDVLPAEARTAARAYIASLHGLSLDDAISAVRAEWARTAG</sequence>